<feature type="domain" description="FAD-dependent urate hydroxylase HpyO/Asp monooxygenase CreE-like FAD/NAD(P)-binding" evidence="1">
    <location>
        <begin position="10"/>
        <end position="180"/>
    </location>
</feature>
<dbReference type="PANTHER" id="PTHR40254:SF1">
    <property type="entry name" value="BLR0577 PROTEIN"/>
    <property type="match status" value="1"/>
</dbReference>
<reference evidence="2" key="2">
    <citation type="submission" date="2020-09" db="EMBL/GenBank/DDBJ databases">
        <authorList>
            <person name="Sun Q."/>
            <person name="Zhou Y."/>
        </authorList>
    </citation>
    <scope>NUCLEOTIDE SEQUENCE</scope>
    <source>
        <strain evidence="2">CGMCC 4.7679</strain>
    </source>
</reference>
<evidence type="ECO:0000313" key="3">
    <source>
        <dbReference type="Proteomes" id="UP000658656"/>
    </source>
</evidence>
<sequence length="632" mass="69217">MTSERAAVCVIGAGPRGICVLERVLANHTGGELVVHVVDPFVHRGSRVWSVDQPPSLLMNTVTSQVTVFTDESVRCAGPILPGPSLYEWAKALPDDVGQRVREEAARLGPDSYPSRAFYGEYLRWALRSLCASAPDGVTVRLHEVSALALDEDTAGLQTVVLADGTRLGGLAAVVLAQGHLDMPLTGESRRLGTFVARQVRYLPPANPAEVGEDLARIPPGGAVALRGLGLNFFDYLTLLTQGRGGRFERDGDQLRYVRSGAEPVLYAGSRRGIPYHARGENQKGVSGRHEPLFLTPEVIARLRAGRPVDFRAEVWPLISREVRAVYYSTLLRSRGHPDFLRRYRELPESGEDELLREYGIGAGERWNWDVIAHPDRGRGFGSHEEFRAWLLDHLRRDLAEARLGNVDSPLKAALDVLRDLRNEVRLVVDHGGVTGDSYRRDLQDWYTPLNAFLSIGPPARRVAELIALVEAGVLRPLGPGMRVDIAPDRRAFVVGASSVDAPPVRVTTLVEARLPEFDVRRSADPLARLLLNSGQCRPYGLPRTRGGAYETGGLAVTPRPYHLLDRWKRPHPRRFAYGVPTETVHWVTAAGVRPDVDSVILGDADAIARAVLAVVGNGKSAPAGEKVEQAN</sequence>
<organism evidence="2 3">
    <name type="scientific">Amycolatopsis bartoniae</name>
    <dbReference type="NCBI Taxonomy" id="941986"/>
    <lineage>
        <taxon>Bacteria</taxon>
        <taxon>Bacillati</taxon>
        <taxon>Actinomycetota</taxon>
        <taxon>Actinomycetes</taxon>
        <taxon>Pseudonocardiales</taxon>
        <taxon>Pseudonocardiaceae</taxon>
        <taxon>Amycolatopsis</taxon>
    </lineage>
</organism>
<dbReference type="PANTHER" id="PTHR40254">
    <property type="entry name" value="BLR0577 PROTEIN"/>
    <property type="match status" value="1"/>
</dbReference>
<keyword evidence="3" id="KW-1185">Reference proteome</keyword>
<dbReference type="EMBL" id="BNAV01000012">
    <property type="protein sequence ID" value="GHF78236.1"/>
    <property type="molecule type" value="Genomic_DNA"/>
</dbReference>
<accession>A0A8H9J1E5</accession>
<evidence type="ECO:0000259" key="1">
    <source>
        <dbReference type="Pfam" id="PF13454"/>
    </source>
</evidence>
<dbReference type="InterPro" id="IPR036188">
    <property type="entry name" value="FAD/NAD-bd_sf"/>
</dbReference>
<dbReference type="InterPro" id="IPR052189">
    <property type="entry name" value="L-asp_N-monooxygenase_NS-form"/>
</dbReference>
<proteinExistence type="predicted"/>
<dbReference type="InterPro" id="IPR038732">
    <property type="entry name" value="HpyO/CreE_NAD-binding"/>
</dbReference>
<dbReference type="AlphaFoldDB" id="A0A8H9J1E5"/>
<name>A0A8H9J1E5_9PSEU</name>
<dbReference type="SUPFAM" id="SSF51905">
    <property type="entry name" value="FAD/NAD(P)-binding domain"/>
    <property type="match status" value="1"/>
</dbReference>
<dbReference type="Pfam" id="PF13454">
    <property type="entry name" value="NAD_binding_9"/>
    <property type="match status" value="1"/>
</dbReference>
<protein>
    <recommendedName>
        <fullName evidence="1">FAD-dependent urate hydroxylase HpyO/Asp monooxygenase CreE-like FAD/NAD(P)-binding domain-containing protein</fullName>
    </recommendedName>
</protein>
<reference evidence="2" key="1">
    <citation type="journal article" date="2014" name="Int. J. Syst. Evol. Microbiol.">
        <title>Complete genome sequence of Corynebacterium casei LMG S-19264T (=DSM 44701T), isolated from a smear-ripened cheese.</title>
        <authorList>
            <consortium name="US DOE Joint Genome Institute (JGI-PGF)"/>
            <person name="Walter F."/>
            <person name="Albersmeier A."/>
            <person name="Kalinowski J."/>
            <person name="Ruckert C."/>
        </authorList>
    </citation>
    <scope>NUCLEOTIDE SEQUENCE</scope>
    <source>
        <strain evidence="2">CGMCC 4.7679</strain>
    </source>
</reference>
<dbReference type="Proteomes" id="UP000658656">
    <property type="component" value="Unassembled WGS sequence"/>
</dbReference>
<dbReference type="RefSeq" id="WP_229881325.1">
    <property type="nucleotide sequence ID" value="NZ_BNAV01000012.1"/>
</dbReference>
<comment type="caution">
    <text evidence="2">The sequence shown here is derived from an EMBL/GenBank/DDBJ whole genome shotgun (WGS) entry which is preliminary data.</text>
</comment>
<evidence type="ECO:0000313" key="2">
    <source>
        <dbReference type="EMBL" id="GHF78236.1"/>
    </source>
</evidence>
<gene>
    <name evidence="2" type="ORF">GCM10017566_60640</name>
</gene>